<evidence type="ECO:0000259" key="11">
    <source>
        <dbReference type="Pfam" id="PF00772"/>
    </source>
</evidence>
<dbReference type="InterPro" id="IPR027417">
    <property type="entry name" value="P-loop_NTPase"/>
</dbReference>
<dbReference type="GO" id="GO:0006260">
    <property type="term" value="P:DNA replication"/>
    <property type="evidence" value="ECO:0007669"/>
    <property type="project" value="UniProtKB-KW"/>
</dbReference>
<evidence type="ECO:0000256" key="4">
    <source>
        <dbReference type="ARBA" id="ARBA00022801"/>
    </source>
</evidence>
<evidence type="ECO:0000313" key="13">
    <source>
        <dbReference type="EMBL" id="EHF00286.1"/>
    </source>
</evidence>
<evidence type="ECO:0000256" key="6">
    <source>
        <dbReference type="ARBA" id="ARBA00022840"/>
    </source>
</evidence>
<dbReference type="InterPro" id="IPR007693">
    <property type="entry name" value="DNA_helicase_DnaB-like_N"/>
</dbReference>
<dbReference type="GO" id="GO:0043139">
    <property type="term" value="F:5'-3' DNA helicase activity"/>
    <property type="evidence" value="ECO:0007669"/>
    <property type="project" value="UniProtKB-EC"/>
</dbReference>
<sequence>MELPFDISAENGVVCTLILHPEFLYETNLRDHHFYDLRNGILYWSIQKLMEQGISKVDVRNILIQINSHKDKSSIMGIGYEKQLSEIIDNASIIARSSIEEYKMLANRVIALGFKRQLCQELRKFESRCLSDATDDIGQINLDVMNMLDGLAVNYIADEQIDNFSSKVNDLWSEIVDGRNPDGTYGIPSRWPCLRQYFTYEKGELVLYSARRKTGKSVIALNETVHVLKLGYAVVYFDTEMSDRKFFTRLLSHITQIPEAIIKSGDYGQEEEEAIRSAMEWIKNQPLVHKYDPNWTHGKVVTECKILHNQGRMDFFIYDYFKDTTGKNNDSANMSNELGNWCDAIKNKVLGALDIPGIAFAQLNRNMEIADSDKLERYASTGVFMRIKTPEEIQNDGRECGNYCMEIRFNRNGDFTDEGEYLDFVFKGHILTIDECKKQHTPSGSPFDD</sequence>
<evidence type="ECO:0000256" key="5">
    <source>
        <dbReference type="ARBA" id="ARBA00022806"/>
    </source>
</evidence>
<comment type="similarity">
    <text evidence="1">Belongs to the helicase family. DnaB subfamily.</text>
</comment>
<organism evidence="13 14">
    <name type="scientific">[Clostridium] citroniae WAL-17108</name>
    <dbReference type="NCBI Taxonomy" id="742733"/>
    <lineage>
        <taxon>Bacteria</taxon>
        <taxon>Bacillati</taxon>
        <taxon>Bacillota</taxon>
        <taxon>Clostridia</taxon>
        <taxon>Lachnospirales</taxon>
        <taxon>Lachnospiraceae</taxon>
        <taxon>Enterocloster</taxon>
    </lineage>
</organism>
<dbReference type="InterPro" id="IPR007694">
    <property type="entry name" value="DNA_helicase_DnaB-like_C"/>
</dbReference>
<keyword evidence="2" id="KW-0235">DNA replication</keyword>
<dbReference type="Pfam" id="PF00772">
    <property type="entry name" value="DnaB"/>
    <property type="match status" value="1"/>
</dbReference>
<evidence type="ECO:0000256" key="10">
    <source>
        <dbReference type="ARBA" id="ARBA00048954"/>
    </source>
</evidence>
<dbReference type="EC" id="5.6.2.3" evidence="9"/>
<comment type="caution">
    <text evidence="13">The sequence shown here is derived from an EMBL/GenBank/DDBJ whole genome shotgun (WGS) entry which is preliminary data.</text>
</comment>
<dbReference type="GO" id="GO:0003677">
    <property type="term" value="F:DNA binding"/>
    <property type="evidence" value="ECO:0007669"/>
    <property type="project" value="UniProtKB-KW"/>
</dbReference>
<feature type="domain" description="DNA helicase DnaB-like N-terminal" evidence="11">
    <location>
        <begin position="3"/>
        <end position="95"/>
    </location>
</feature>
<evidence type="ECO:0000256" key="9">
    <source>
        <dbReference type="ARBA" id="ARBA00044969"/>
    </source>
</evidence>
<evidence type="ECO:0000256" key="7">
    <source>
        <dbReference type="ARBA" id="ARBA00023125"/>
    </source>
</evidence>
<dbReference type="SUPFAM" id="SSF52540">
    <property type="entry name" value="P-loop containing nucleoside triphosphate hydrolases"/>
    <property type="match status" value="1"/>
</dbReference>
<evidence type="ECO:0000256" key="1">
    <source>
        <dbReference type="ARBA" id="ARBA00008428"/>
    </source>
</evidence>
<dbReference type="Gene3D" id="1.10.860.10">
    <property type="entry name" value="DNAb Helicase, Chain A"/>
    <property type="match status" value="1"/>
</dbReference>
<feature type="domain" description="SF4 helicase" evidence="12">
    <location>
        <begin position="200"/>
        <end position="369"/>
    </location>
</feature>
<dbReference type="GO" id="GO:0016787">
    <property type="term" value="F:hydrolase activity"/>
    <property type="evidence" value="ECO:0007669"/>
    <property type="project" value="UniProtKB-KW"/>
</dbReference>
<name>G5HE59_9FIRM</name>
<evidence type="ECO:0000256" key="2">
    <source>
        <dbReference type="ARBA" id="ARBA00022705"/>
    </source>
</evidence>
<evidence type="ECO:0000256" key="3">
    <source>
        <dbReference type="ARBA" id="ARBA00022741"/>
    </source>
</evidence>
<dbReference type="RefSeq" id="WP_007859524.1">
    <property type="nucleotide sequence ID" value="NZ_JH376420.1"/>
</dbReference>
<dbReference type="EMBL" id="ADLJ01000006">
    <property type="protein sequence ID" value="EHF00286.1"/>
    <property type="molecule type" value="Genomic_DNA"/>
</dbReference>
<dbReference type="Gene3D" id="3.40.50.300">
    <property type="entry name" value="P-loop containing nucleotide triphosphate hydrolases"/>
    <property type="match status" value="1"/>
</dbReference>
<dbReference type="Pfam" id="PF03796">
    <property type="entry name" value="DnaB_C"/>
    <property type="match status" value="1"/>
</dbReference>
<keyword evidence="5" id="KW-0347">Helicase</keyword>
<dbReference type="InterPro" id="IPR036185">
    <property type="entry name" value="DNA_heli_DnaB-like_N_sf"/>
</dbReference>
<dbReference type="GO" id="GO:0005524">
    <property type="term" value="F:ATP binding"/>
    <property type="evidence" value="ECO:0007669"/>
    <property type="project" value="UniProtKB-KW"/>
</dbReference>
<dbReference type="PATRIC" id="fig|742733.3.peg.905"/>
<keyword evidence="3" id="KW-0547">Nucleotide-binding</keyword>
<dbReference type="InterPro" id="IPR016136">
    <property type="entry name" value="DNA_helicase_N/primase_C"/>
</dbReference>
<evidence type="ECO:0000259" key="12">
    <source>
        <dbReference type="Pfam" id="PF03796"/>
    </source>
</evidence>
<proteinExistence type="inferred from homology"/>
<gene>
    <name evidence="13" type="ORF">HMPREF9469_00871</name>
</gene>
<dbReference type="PANTHER" id="PTHR30153:SF2">
    <property type="entry name" value="REPLICATIVE DNA HELICASE"/>
    <property type="match status" value="1"/>
</dbReference>
<evidence type="ECO:0000313" key="14">
    <source>
        <dbReference type="Proteomes" id="UP000003763"/>
    </source>
</evidence>
<dbReference type="eggNOG" id="COG0305">
    <property type="taxonomic scope" value="Bacteria"/>
</dbReference>
<keyword evidence="8" id="KW-0413">Isomerase</keyword>
<dbReference type="SUPFAM" id="SSF48024">
    <property type="entry name" value="N-terminal domain of DnaB helicase"/>
    <property type="match status" value="1"/>
</dbReference>
<keyword evidence="4" id="KW-0378">Hydrolase</keyword>
<dbReference type="PANTHER" id="PTHR30153">
    <property type="entry name" value="REPLICATIVE DNA HELICASE DNAB"/>
    <property type="match status" value="1"/>
</dbReference>
<keyword evidence="6" id="KW-0067">ATP-binding</keyword>
<dbReference type="Proteomes" id="UP000003763">
    <property type="component" value="Unassembled WGS sequence"/>
</dbReference>
<evidence type="ECO:0000256" key="8">
    <source>
        <dbReference type="ARBA" id="ARBA00023235"/>
    </source>
</evidence>
<protein>
    <recommendedName>
        <fullName evidence="9">DNA 5'-3' helicase</fullName>
        <ecNumber evidence="9">5.6.2.3</ecNumber>
    </recommendedName>
</protein>
<dbReference type="AlphaFoldDB" id="G5HE59"/>
<dbReference type="GO" id="GO:0005829">
    <property type="term" value="C:cytosol"/>
    <property type="evidence" value="ECO:0007669"/>
    <property type="project" value="TreeGrafter"/>
</dbReference>
<accession>G5HE59</accession>
<dbReference type="HOGENOM" id="CLU_609410_0_0_9"/>
<keyword evidence="7" id="KW-0238">DNA-binding</keyword>
<reference evidence="13 14" key="1">
    <citation type="submission" date="2011-08" db="EMBL/GenBank/DDBJ databases">
        <title>The Genome Sequence of Clostridium citroniae WAL-17108.</title>
        <authorList>
            <consortium name="The Broad Institute Genome Sequencing Platform"/>
            <person name="Earl A."/>
            <person name="Ward D."/>
            <person name="Feldgarden M."/>
            <person name="Gevers D."/>
            <person name="Finegold S.M."/>
            <person name="Summanen P.H."/>
            <person name="Molitoris D.R."/>
            <person name="Vaisanen M.L."/>
            <person name="Daigneault M."/>
            <person name="Allen-Vercoe E."/>
            <person name="Young S.K."/>
            <person name="Zeng Q."/>
            <person name="Gargeya S."/>
            <person name="Fitzgerald M."/>
            <person name="Haas B."/>
            <person name="Abouelleil A."/>
            <person name="Alvarado L."/>
            <person name="Arachchi H.M."/>
            <person name="Berlin A."/>
            <person name="Brown A."/>
            <person name="Chapman S.B."/>
            <person name="Chen Z."/>
            <person name="Dunbar C."/>
            <person name="Freedman E."/>
            <person name="Gearin G."/>
            <person name="Gellesch M."/>
            <person name="Goldberg J."/>
            <person name="Griggs A."/>
            <person name="Gujja S."/>
            <person name="Heiman D."/>
            <person name="Howarth C."/>
            <person name="Larson L."/>
            <person name="Lui A."/>
            <person name="MacDonald P.J.P."/>
            <person name="Montmayeur A."/>
            <person name="Murphy C."/>
            <person name="Neiman D."/>
            <person name="Pearson M."/>
            <person name="Priest M."/>
            <person name="Roberts A."/>
            <person name="Saif S."/>
            <person name="Shea T."/>
            <person name="Shenoy N."/>
            <person name="Sisk P."/>
            <person name="Stolte C."/>
            <person name="Sykes S."/>
            <person name="Wortman J."/>
            <person name="Nusbaum C."/>
            <person name="Birren B."/>
        </authorList>
    </citation>
    <scope>NUCLEOTIDE SEQUENCE [LARGE SCALE GENOMIC DNA]</scope>
    <source>
        <strain evidence="13 14">WAL-17108</strain>
    </source>
</reference>
<comment type="catalytic activity">
    <reaction evidence="10">
        <text>ATP + H2O = ADP + phosphate + H(+)</text>
        <dbReference type="Rhea" id="RHEA:13065"/>
        <dbReference type="ChEBI" id="CHEBI:15377"/>
        <dbReference type="ChEBI" id="CHEBI:15378"/>
        <dbReference type="ChEBI" id="CHEBI:30616"/>
        <dbReference type="ChEBI" id="CHEBI:43474"/>
        <dbReference type="ChEBI" id="CHEBI:456216"/>
        <dbReference type="EC" id="5.6.2.3"/>
    </reaction>
</comment>